<accession>A0ABU0S878</accession>
<dbReference type="EMBL" id="JAUSZT010000003">
    <property type="protein sequence ID" value="MDQ0996681.1"/>
    <property type="molecule type" value="Genomic_DNA"/>
</dbReference>
<evidence type="ECO:0000313" key="2">
    <source>
        <dbReference type="Proteomes" id="UP001237780"/>
    </source>
</evidence>
<dbReference type="Proteomes" id="UP001237780">
    <property type="component" value="Unassembled WGS sequence"/>
</dbReference>
<organism evidence="1 2">
    <name type="scientific">Phyllobacterium ifriqiyense</name>
    <dbReference type="NCBI Taxonomy" id="314238"/>
    <lineage>
        <taxon>Bacteria</taxon>
        <taxon>Pseudomonadati</taxon>
        <taxon>Pseudomonadota</taxon>
        <taxon>Alphaproteobacteria</taxon>
        <taxon>Hyphomicrobiales</taxon>
        <taxon>Phyllobacteriaceae</taxon>
        <taxon>Phyllobacterium</taxon>
    </lineage>
</organism>
<reference evidence="1 2" key="1">
    <citation type="submission" date="2023-07" db="EMBL/GenBank/DDBJ databases">
        <title>Comparative genomics of wheat-associated soil bacteria to identify genetic determinants of phenazine resistance.</title>
        <authorList>
            <person name="Mouncey N."/>
        </authorList>
    </citation>
    <scope>NUCLEOTIDE SEQUENCE [LARGE SCALE GENOMIC DNA]</scope>
    <source>
        <strain evidence="1 2">W4I11</strain>
    </source>
</reference>
<name>A0ABU0S878_9HYPH</name>
<keyword evidence="2" id="KW-1185">Reference proteome</keyword>
<gene>
    <name evidence="1" type="ORF">QFZ34_001863</name>
</gene>
<evidence type="ECO:0000313" key="1">
    <source>
        <dbReference type="EMBL" id="MDQ0996681.1"/>
    </source>
</evidence>
<proteinExistence type="predicted"/>
<dbReference type="RefSeq" id="WP_115052334.1">
    <property type="nucleotide sequence ID" value="NZ_JAUSZT010000003.1"/>
</dbReference>
<comment type="caution">
    <text evidence="1">The sequence shown here is derived from an EMBL/GenBank/DDBJ whole genome shotgun (WGS) entry which is preliminary data.</text>
</comment>
<protein>
    <submittedName>
        <fullName evidence="1">Uncharacterized protein</fullName>
    </submittedName>
</protein>
<sequence>MEPTEPEQIDEDANWEALTNFIEESGINIDRGQRCRFDALVSFRSDRNVDEQTRVHISFRDDDVSAIRFSEAGQLNPVFVHTEFRMTTSIIKFENSELKIMGTSPKVGRYKVRILPN</sequence>